<dbReference type="Pfam" id="PF07690">
    <property type="entry name" value="MFS_1"/>
    <property type="match status" value="1"/>
</dbReference>
<evidence type="ECO:0000256" key="4">
    <source>
        <dbReference type="ARBA" id="ARBA00023136"/>
    </source>
</evidence>
<evidence type="ECO:0008006" key="8">
    <source>
        <dbReference type="Google" id="ProtNLM"/>
    </source>
</evidence>
<feature type="transmembrane region" description="Helical" evidence="5">
    <location>
        <begin position="149"/>
        <end position="171"/>
    </location>
</feature>
<evidence type="ECO:0000256" key="1">
    <source>
        <dbReference type="ARBA" id="ARBA00004141"/>
    </source>
</evidence>
<dbReference type="OrthoDB" id="422206at2759"/>
<evidence type="ECO:0000256" key="2">
    <source>
        <dbReference type="ARBA" id="ARBA00022692"/>
    </source>
</evidence>
<dbReference type="PANTHER" id="PTHR10924:SF6">
    <property type="entry name" value="SOLUTE CARRIER FAMILY 49 MEMBER A3"/>
    <property type="match status" value="1"/>
</dbReference>
<dbReference type="InterPro" id="IPR011701">
    <property type="entry name" value="MFS"/>
</dbReference>
<organism evidence="6 7">
    <name type="scientific">Piloderma croceum (strain F 1598)</name>
    <dbReference type="NCBI Taxonomy" id="765440"/>
    <lineage>
        <taxon>Eukaryota</taxon>
        <taxon>Fungi</taxon>
        <taxon>Dikarya</taxon>
        <taxon>Basidiomycota</taxon>
        <taxon>Agaricomycotina</taxon>
        <taxon>Agaricomycetes</taxon>
        <taxon>Agaricomycetidae</taxon>
        <taxon>Atheliales</taxon>
        <taxon>Atheliaceae</taxon>
        <taxon>Piloderma</taxon>
    </lineage>
</organism>
<reference evidence="7" key="2">
    <citation type="submission" date="2015-01" db="EMBL/GenBank/DDBJ databases">
        <title>Evolutionary Origins and Diversification of the Mycorrhizal Mutualists.</title>
        <authorList>
            <consortium name="DOE Joint Genome Institute"/>
            <consortium name="Mycorrhizal Genomics Consortium"/>
            <person name="Kohler A."/>
            <person name="Kuo A."/>
            <person name="Nagy L.G."/>
            <person name="Floudas D."/>
            <person name="Copeland A."/>
            <person name="Barry K.W."/>
            <person name="Cichocki N."/>
            <person name="Veneault-Fourrey C."/>
            <person name="LaButti K."/>
            <person name="Lindquist E.A."/>
            <person name="Lipzen A."/>
            <person name="Lundell T."/>
            <person name="Morin E."/>
            <person name="Murat C."/>
            <person name="Riley R."/>
            <person name="Ohm R."/>
            <person name="Sun H."/>
            <person name="Tunlid A."/>
            <person name="Henrissat B."/>
            <person name="Grigoriev I.V."/>
            <person name="Hibbett D.S."/>
            <person name="Martin F."/>
        </authorList>
    </citation>
    <scope>NUCLEOTIDE SEQUENCE [LARGE SCALE GENOMIC DNA]</scope>
    <source>
        <strain evidence="7">F 1598</strain>
    </source>
</reference>
<feature type="transmembrane region" description="Helical" evidence="5">
    <location>
        <begin position="56"/>
        <end position="76"/>
    </location>
</feature>
<gene>
    <name evidence="6" type="ORF">PILCRDRAFT_97950</name>
</gene>
<dbReference type="EMBL" id="KN833004">
    <property type="protein sequence ID" value="KIM80332.1"/>
    <property type="molecule type" value="Genomic_DNA"/>
</dbReference>
<evidence type="ECO:0000256" key="5">
    <source>
        <dbReference type="SAM" id="Phobius"/>
    </source>
</evidence>
<dbReference type="GO" id="GO:0022857">
    <property type="term" value="F:transmembrane transporter activity"/>
    <property type="evidence" value="ECO:0007669"/>
    <property type="project" value="InterPro"/>
</dbReference>
<dbReference type="AlphaFoldDB" id="A0A0C3BSL6"/>
<keyword evidence="7" id="KW-1185">Reference proteome</keyword>
<proteinExistence type="predicted"/>
<dbReference type="InParanoid" id="A0A0C3BSL6"/>
<feature type="transmembrane region" description="Helical" evidence="5">
    <location>
        <begin position="113"/>
        <end position="137"/>
    </location>
</feature>
<reference evidence="6 7" key="1">
    <citation type="submission" date="2014-04" db="EMBL/GenBank/DDBJ databases">
        <authorList>
            <consortium name="DOE Joint Genome Institute"/>
            <person name="Kuo A."/>
            <person name="Tarkka M."/>
            <person name="Buscot F."/>
            <person name="Kohler A."/>
            <person name="Nagy L.G."/>
            <person name="Floudas D."/>
            <person name="Copeland A."/>
            <person name="Barry K.W."/>
            <person name="Cichocki N."/>
            <person name="Veneault-Fourrey C."/>
            <person name="LaButti K."/>
            <person name="Lindquist E.A."/>
            <person name="Lipzen A."/>
            <person name="Lundell T."/>
            <person name="Morin E."/>
            <person name="Murat C."/>
            <person name="Sun H."/>
            <person name="Tunlid A."/>
            <person name="Henrissat B."/>
            <person name="Grigoriev I.V."/>
            <person name="Hibbett D.S."/>
            <person name="Martin F."/>
            <person name="Nordberg H.P."/>
            <person name="Cantor M.N."/>
            <person name="Hua S.X."/>
        </authorList>
    </citation>
    <scope>NUCLEOTIDE SEQUENCE [LARGE SCALE GENOMIC DNA]</scope>
    <source>
        <strain evidence="6 7">F 1598</strain>
    </source>
</reference>
<comment type="subcellular location">
    <subcellularLocation>
        <location evidence="1">Membrane</location>
        <topology evidence="1">Multi-pass membrane protein</topology>
    </subcellularLocation>
</comment>
<feature type="transmembrane region" description="Helical" evidence="5">
    <location>
        <begin position="277"/>
        <end position="301"/>
    </location>
</feature>
<feature type="transmembrane region" description="Helical" evidence="5">
    <location>
        <begin position="244"/>
        <end position="265"/>
    </location>
</feature>
<feature type="transmembrane region" description="Helical" evidence="5">
    <location>
        <begin position="16"/>
        <end position="36"/>
    </location>
</feature>
<dbReference type="Gene3D" id="1.20.1250.20">
    <property type="entry name" value="MFS general substrate transporter like domains"/>
    <property type="match status" value="1"/>
</dbReference>
<feature type="transmembrane region" description="Helical" evidence="5">
    <location>
        <begin position="337"/>
        <end position="358"/>
    </location>
</feature>
<feature type="transmembrane region" description="Helical" evidence="5">
    <location>
        <begin position="177"/>
        <end position="196"/>
    </location>
</feature>
<sequence>MPSYHADSYRLYKRRFSGLLGFVVLGAVTAMSWPWFGPISNDMAADFDLSLDQVNWLGNIVSCVYLPVAILVPIVCSKWGVRRCCDIGVVALLIAAWVRYAGTARSLSREGSYALLIVGQLFGAISQPTFQILGPMYSETWFDLKSRTTATMIISVANPVGGALGQLISPLPGNTRHSILILAIISTAAIPFVFLIGEAPPTPPTYAGSRKPQPLLPLLRSMVGLHSSQSDLYGYMTVQERIDFTIIIIVFGVLAGGANTFGILTAELLTPLGYSDFTSGLLGATLLLSGLVAAIATAPLFDRVFTHHLAITCKVLVAMVSGAWLSLIWAVKSGDIGGLYAVVAIIGACSVTNLPVGLELGCELTRNSGGSSALLWFSGNLFAITFVLVEGALRASPTASPPLNMHKALIFNGVFIVLMCISVIFIRGTQVRRENDVRMGQERQELGLD</sequence>
<dbReference type="SUPFAM" id="SSF103473">
    <property type="entry name" value="MFS general substrate transporter"/>
    <property type="match status" value="1"/>
</dbReference>
<evidence type="ECO:0000313" key="7">
    <source>
        <dbReference type="Proteomes" id="UP000054166"/>
    </source>
</evidence>
<feature type="transmembrane region" description="Helical" evidence="5">
    <location>
        <begin position="370"/>
        <end position="389"/>
    </location>
</feature>
<feature type="transmembrane region" description="Helical" evidence="5">
    <location>
        <begin position="409"/>
        <end position="429"/>
    </location>
</feature>
<keyword evidence="3 5" id="KW-1133">Transmembrane helix</keyword>
<evidence type="ECO:0000256" key="3">
    <source>
        <dbReference type="ARBA" id="ARBA00022989"/>
    </source>
</evidence>
<dbReference type="Proteomes" id="UP000054166">
    <property type="component" value="Unassembled WGS sequence"/>
</dbReference>
<dbReference type="HOGENOM" id="CLU_023132_2_0_1"/>
<evidence type="ECO:0000313" key="6">
    <source>
        <dbReference type="EMBL" id="KIM80332.1"/>
    </source>
</evidence>
<protein>
    <recommendedName>
        <fullName evidence="8">Major facilitator superfamily (MFS) profile domain-containing protein</fullName>
    </recommendedName>
</protein>
<dbReference type="InterPro" id="IPR049680">
    <property type="entry name" value="FLVCR1-2_SLC49-like"/>
</dbReference>
<dbReference type="PANTHER" id="PTHR10924">
    <property type="entry name" value="MAJOR FACILITATOR SUPERFAMILY PROTEIN-RELATED"/>
    <property type="match status" value="1"/>
</dbReference>
<dbReference type="GO" id="GO:0016020">
    <property type="term" value="C:membrane"/>
    <property type="evidence" value="ECO:0007669"/>
    <property type="project" value="UniProtKB-SubCell"/>
</dbReference>
<keyword evidence="2 5" id="KW-0812">Transmembrane</keyword>
<keyword evidence="4 5" id="KW-0472">Membrane</keyword>
<name>A0A0C3BSL6_PILCF</name>
<accession>A0A0C3BSL6</accession>
<dbReference type="InterPro" id="IPR036259">
    <property type="entry name" value="MFS_trans_sf"/>
</dbReference>
<feature type="transmembrane region" description="Helical" evidence="5">
    <location>
        <begin position="313"/>
        <end position="331"/>
    </location>
</feature>